<feature type="domain" description="NACHT" evidence="4">
    <location>
        <begin position="322"/>
        <end position="467"/>
    </location>
</feature>
<feature type="repeat" description="ANK" evidence="2">
    <location>
        <begin position="1071"/>
        <end position="1099"/>
    </location>
</feature>
<name>A0AAE8SHW5_9HYPO</name>
<gene>
    <name evidence="5" type="ORF">FTOL_06232</name>
</gene>
<dbReference type="PROSITE" id="PS50297">
    <property type="entry name" value="ANK_REP_REGION"/>
    <property type="match status" value="3"/>
</dbReference>
<evidence type="ECO:0000256" key="2">
    <source>
        <dbReference type="PROSITE-ProRule" id="PRU00023"/>
    </source>
</evidence>
<keyword evidence="1" id="KW-0677">Repeat</keyword>
<dbReference type="PANTHER" id="PTHR10039:SF10">
    <property type="entry name" value="NACHT DOMAIN-CONTAINING PROTEIN"/>
    <property type="match status" value="1"/>
</dbReference>
<evidence type="ECO:0000259" key="4">
    <source>
        <dbReference type="PROSITE" id="PS50837"/>
    </source>
</evidence>
<feature type="repeat" description="ANK" evidence="2">
    <location>
        <begin position="897"/>
        <end position="925"/>
    </location>
</feature>
<evidence type="ECO:0000256" key="3">
    <source>
        <dbReference type="SAM" id="MobiDB-lite"/>
    </source>
</evidence>
<dbReference type="PROSITE" id="PS50837">
    <property type="entry name" value="NACHT"/>
    <property type="match status" value="1"/>
</dbReference>
<dbReference type="InterPro" id="IPR002110">
    <property type="entry name" value="Ankyrin_rpt"/>
</dbReference>
<dbReference type="InterPro" id="IPR056125">
    <property type="entry name" value="DUF7708"/>
</dbReference>
<dbReference type="InterPro" id="IPR054471">
    <property type="entry name" value="GPIID_WHD"/>
</dbReference>
<dbReference type="InterPro" id="IPR027417">
    <property type="entry name" value="P-loop_NTPase"/>
</dbReference>
<proteinExistence type="predicted"/>
<dbReference type="Pfam" id="PF24883">
    <property type="entry name" value="NPHP3_N"/>
    <property type="match status" value="1"/>
</dbReference>
<evidence type="ECO:0000313" key="6">
    <source>
        <dbReference type="Proteomes" id="UP001187734"/>
    </source>
</evidence>
<evidence type="ECO:0000313" key="5">
    <source>
        <dbReference type="EMBL" id="SPJ76894.1"/>
    </source>
</evidence>
<dbReference type="Gene3D" id="3.40.50.300">
    <property type="entry name" value="P-loop containing nucleotide triphosphate hydrolases"/>
    <property type="match status" value="1"/>
</dbReference>
<comment type="caution">
    <text evidence="5">The sequence shown here is derived from an EMBL/GenBank/DDBJ whole genome shotgun (WGS) entry which is preliminary data.</text>
</comment>
<keyword evidence="2" id="KW-0040">ANK repeat</keyword>
<dbReference type="Gene3D" id="1.25.40.20">
    <property type="entry name" value="Ankyrin repeat-containing domain"/>
    <property type="match status" value="2"/>
</dbReference>
<dbReference type="Pfam" id="PF12796">
    <property type="entry name" value="Ank_2"/>
    <property type="match status" value="3"/>
</dbReference>
<dbReference type="PROSITE" id="PS50088">
    <property type="entry name" value="ANK_REPEAT"/>
    <property type="match status" value="4"/>
</dbReference>
<organism evidence="5 6">
    <name type="scientific">Fusarium torulosum</name>
    <dbReference type="NCBI Taxonomy" id="33205"/>
    <lineage>
        <taxon>Eukaryota</taxon>
        <taxon>Fungi</taxon>
        <taxon>Dikarya</taxon>
        <taxon>Ascomycota</taxon>
        <taxon>Pezizomycotina</taxon>
        <taxon>Sordariomycetes</taxon>
        <taxon>Hypocreomycetidae</taxon>
        <taxon>Hypocreales</taxon>
        <taxon>Nectriaceae</taxon>
        <taxon>Fusarium</taxon>
    </lineage>
</organism>
<feature type="region of interest" description="Disordered" evidence="3">
    <location>
        <begin position="221"/>
        <end position="242"/>
    </location>
</feature>
<feature type="compositionally biased region" description="Basic and acidic residues" evidence="3">
    <location>
        <begin position="221"/>
        <end position="239"/>
    </location>
</feature>
<dbReference type="SUPFAM" id="SSF52540">
    <property type="entry name" value="P-loop containing nucleoside triphosphate hydrolases"/>
    <property type="match status" value="1"/>
</dbReference>
<sequence length="1168" mass="130747">MDLTLSLQATTAVPEKGDEILQNAISSFRTVLTPEQLVEFDSIQSVPDTDAVLVFTAELDLRRRSQKGKSIASRLFPVLQAVHSFTAVIDTFISSNPTIAALVWGSVKLTMMTMLNAASYYEAFAELFMNLGTICPRFEQYQALFPNSERLQVALCNFNASIIRCCEHVIAMPKSSSGWSSPLNPLNASFWQSFQQAFESDLQELRGYSKNVKEEIRLAQAQSEHRNREMQRMENDQAGRSRGSLARFMSRTRDDFDTMHKSQILRAEQLEREKNQKHLDSLSSHDYIKPLKQARQKRYPQSASWIFNTGEFKRWAEGANSRLLWCSGKMGSGKTILAASVIDYLLTERPSPKSHVAFFFSRFDDSESLRSEAILRAIARQLVNIQDVSGYTKQALENIQSANGDVSSELSYLLAHLLTRGGRPTWIVIDGIDECHKDERQKIIEALGSMLAVGPNVKLFGTGRDHANSMIKRVYPGLVQVSMSCPLAQDGMAELVDQAVQKCLDTEELLVSDQELITEIKDTLTQHADGMNVFQLFLHLCTQPNNEKIRDAIALRNLPRSLTDTFNPALERIISEGKESITQALLPWIVAAKQPLTLSQLEECCLISVLQEYTIKDRYVNGIQLIDTWFQGLVEIDYETKTVHLVHASVQQFFLTTPVKSTFDKFYVRIKEANRHLGEVCVTYLNFNDFKTTLSRRLPPLPPMAPSEICQKALGNEWGWSKFLRLSRSTSGSRRKALDIDGILASYARASDATAQETMVNFNKEQCRAWNLWRNMLINGHELAASPVSEEHHQAIDEALVLWATCNSHLSLLHVVATSRELLDQFHPTMFDYVFEENNPDLLCHMLNTKEWGSMLNPLCCRATRKGLLEIVMVLVEAGADIDSHNSDSHNLPLTVPLMEAVDAGHIDVLQYLLQKGADPNSSTPVYRNALEPAATLGGSKGIQACKMLINAGADPKAGIESIRDDNALQRACKRGEWEIVKLLLDAGADVNHSPHRVVGNFDTALELSIESEDIQAIDLVLSYGADVNVHSFQGNTALLAAFSLEKPRLDIFELLIRAGAKVNPEWSIDEGRKLLQEAVRSRNCDLVKLLIKEGANFNRSWDLDGDNIPLALAADDGLFEIMHILLNAGARVKNADRLTARIPRNLRNGKDYEELLNAVLLLGRSGC</sequence>
<feature type="repeat" description="ANK" evidence="2">
    <location>
        <begin position="1106"/>
        <end position="1138"/>
    </location>
</feature>
<dbReference type="InterPro" id="IPR007111">
    <property type="entry name" value="NACHT_NTPase"/>
</dbReference>
<dbReference type="EMBL" id="ONZP01000206">
    <property type="protein sequence ID" value="SPJ76894.1"/>
    <property type="molecule type" value="Genomic_DNA"/>
</dbReference>
<accession>A0AAE8SHW5</accession>
<dbReference type="PANTHER" id="PTHR10039">
    <property type="entry name" value="AMELOGENIN"/>
    <property type="match status" value="1"/>
</dbReference>
<dbReference type="SMART" id="SM00248">
    <property type="entry name" value="ANK"/>
    <property type="match status" value="7"/>
</dbReference>
<evidence type="ECO:0000256" key="1">
    <source>
        <dbReference type="ARBA" id="ARBA00022737"/>
    </source>
</evidence>
<dbReference type="SUPFAM" id="SSF48403">
    <property type="entry name" value="Ankyrin repeat"/>
    <property type="match status" value="1"/>
</dbReference>
<feature type="repeat" description="ANK" evidence="2">
    <location>
        <begin position="964"/>
        <end position="996"/>
    </location>
</feature>
<dbReference type="AlphaFoldDB" id="A0AAE8SHW5"/>
<reference evidence="5" key="1">
    <citation type="submission" date="2018-03" db="EMBL/GenBank/DDBJ databases">
        <authorList>
            <person name="Guldener U."/>
        </authorList>
    </citation>
    <scope>NUCLEOTIDE SEQUENCE</scope>
</reference>
<dbReference type="InterPro" id="IPR056884">
    <property type="entry name" value="NPHP3-like_N"/>
</dbReference>
<dbReference type="Proteomes" id="UP001187734">
    <property type="component" value="Unassembled WGS sequence"/>
</dbReference>
<dbReference type="Pfam" id="PF22939">
    <property type="entry name" value="WHD_GPIID"/>
    <property type="match status" value="1"/>
</dbReference>
<dbReference type="InterPro" id="IPR036770">
    <property type="entry name" value="Ankyrin_rpt-contain_sf"/>
</dbReference>
<dbReference type="Pfam" id="PF24809">
    <property type="entry name" value="DUF7708"/>
    <property type="match status" value="1"/>
</dbReference>
<protein>
    <recommendedName>
        <fullName evidence="4">NACHT domain-containing protein</fullName>
    </recommendedName>
</protein>
<keyword evidence="6" id="KW-1185">Reference proteome</keyword>